<reference evidence="1 2" key="1">
    <citation type="journal article" date="2021" name="Hortic Res">
        <title>Chromosome-scale assembly of the Dendrobium chrysotoxum genome enhances the understanding of orchid evolution.</title>
        <authorList>
            <person name="Zhang Y."/>
            <person name="Zhang G.Q."/>
            <person name="Zhang D."/>
            <person name="Liu X.D."/>
            <person name="Xu X.Y."/>
            <person name="Sun W.H."/>
            <person name="Yu X."/>
            <person name="Zhu X."/>
            <person name="Wang Z.W."/>
            <person name="Zhao X."/>
            <person name="Zhong W.Y."/>
            <person name="Chen H."/>
            <person name="Yin W.L."/>
            <person name="Huang T."/>
            <person name="Niu S.C."/>
            <person name="Liu Z.J."/>
        </authorList>
    </citation>
    <scope>NUCLEOTIDE SEQUENCE [LARGE SCALE GENOMIC DNA]</scope>
    <source>
        <strain evidence="1">Lindl</strain>
    </source>
</reference>
<comment type="caution">
    <text evidence="1">The sequence shown here is derived from an EMBL/GenBank/DDBJ whole genome shotgun (WGS) entry which is preliminary data.</text>
</comment>
<proteinExistence type="predicted"/>
<evidence type="ECO:0000313" key="2">
    <source>
        <dbReference type="Proteomes" id="UP000775213"/>
    </source>
</evidence>
<dbReference type="Proteomes" id="UP000775213">
    <property type="component" value="Unassembled WGS sequence"/>
</dbReference>
<dbReference type="AlphaFoldDB" id="A0AAV7GSY2"/>
<dbReference type="EMBL" id="JAGFBR010000011">
    <property type="protein sequence ID" value="KAH0458859.1"/>
    <property type="molecule type" value="Genomic_DNA"/>
</dbReference>
<accession>A0AAV7GSY2</accession>
<evidence type="ECO:0000313" key="1">
    <source>
        <dbReference type="EMBL" id="KAH0458859.1"/>
    </source>
</evidence>
<protein>
    <submittedName>
        <fullName evidence="1">Uncharacterized protein</fullName>
    </submittedName>
</protein>
<gene>
    <name evidence="1" type="ORF">IEQ34_011673</name>
</gene>
<organism evidence="1 2">
    <name type="scientific">Dendrobium chrysotoxum</name>
    <name type="common">Orchid</name>
    <dbReference type="NCBI Taxonomy" id="161865"/>
    <lineage>
        <taxon>Eukaryota</taxon>
        <taxon>Viridiplantae</taxon>
        <taxon>Streptophyta</taxon>
        <taxon>Embryophyta</taxon>
        <taxon>Tracheophyta</taxon>
        <taxon>Spermatophyta</taxon>
        <taxon>Magnoliopsida</taxon>
        <taxon>Liliopsida</taxon>
        <taxon>Asparagales</taxon>
        <taxon>Orchidaceae</taxon>
        <taxon>Epidendroideae</taxon>
        <taxon>Malaxideae</taxon>
        <taxon>Dendrobiinae</taxon>
        <taxon>Dendrobium</taxon>
    </lineage>
</organism>
<sequence>MMCLLADLFSHIYHPWCFTDFVISTMVVPTPEKFKNNGICPALDVKVNEKKVGTTKSFSGKFDQLLDSTTGMIATGVKRSGNSKIGNNS</sequence>
<name>A0AAV7GSY2_DENCH</name>
<keyword evidence="2" id="KW-1185">Reference proteome</keyword>